<evidence type="ECO:0000256" key="7">
    <source>
        <dbReference type="ARBA" id="ARBA00022691"/>
    </source>
</evidence>
<keyword evidence="6" id="KW-0808">Transferase</keyword>
<evidence type="ECO:0000256" key="4">
    <source>
        <dbReference type="ARBA" id="ARBA00022603"/>
    </source>
</evidence>
<dbReference type="GO" id="GO:0070139">
    <property type="term" value="F:SUMO-specific endopeptidase activity"/>
    <property type="evidence" value="ECO:0007669"/>
    <property type="project" value="TreeGrafter"/>
</dbReference>
<dbReference type="OrthoDB" id="442460at2759"/>
<dbReference type="PANTHER" id="PTHR46896:SF3">
    <property type="entry name" value="FI06413P-RELATED"/>
    <property type="match status" value="1"/>
</dbReference>
<feature type="domain" description="SET" evidence="12">
    <location>
        <begin position="733"/>
        <end position="842"/>
    </location>
</feature>
<evidence type="ECO:0000259" key="15">
    <source>
        <dbReference type="PROSITE" id="PS51215"/>
    </source>
</evidence>
<dbReference type="GO" id="GO:0016926">
    <property type="term" value="P:protein desumoylation"/>
    <property type="evidence" value="ECO:0007669"/>
    <property type="project" value="TreeGrafter"/>
</dbReference>
<dbReference type="InterPro" id="IPR003347">
    <property type="entry name" value="JmjC_dom"/>
</dbReference>
<dbReference type="InterPro" id="IPR003653">
    <property type="entry name" value="Peptidase_C48_C"/>
</dbReference>
<dbReference type="SMART" id="SM00558">
    <property type="entry name" value="JmjC"/>
    <property type="match status" value="1"/>
</dbReference>
<feature type="domain" description="Ubiquitin-like protease family profile" evidence="13">
    <location>
        <begin position="54"/>
        <end position="231"/>
    </location>
</feature>
<dbReference type="InterPro" id="IPR006560">
    <property type="entry name" value="AWS_dom"/>
</dbReference>
<evidence type="ECO:0000256" key="9">
    <source>
        <dbReference type="ARBA" id="ARBA00022801"/>
    </source>
</evidence>
<dbReference type="Gene3D" id="2.170.270.10">
    <property type="entry name" value="SET domain"/>
    <property type="match status" value="1"/>
</dbReference>
<dbReference type="InterPro" id="IPR046341">
    <property type="entry name" value="SET_dom_sf"/>
</dbReference>
<name>A0A0D1YCZ9_9PEZI</name>
<gene>
    <name evidence="16" type="ORF">PV09_09657</name>
</gene>
<dbReference type="VEuPathDB" id="FungiDB:PV09_09657"/>
<evidence type="ECO:0000259" key="14">
    <source>
        <dbReference type="PROSITE" id="PS51184"/>
    </source>
</evidence>
<keyword evidence="8" id="KW-0833">Ubl conjugation pathway</keyword>
<feature type="region of interest" description="Disordered" evidence="11">
    <location>
        <begin position="622"/>
        <end position="651"/>
    </location>
</feature>
<evidence type="ECO:0000313" key="17">
    <source>
        <dbReference type="Proteomes" id="UP000053259"/>
    </source>
</evidence>
<evidence type="ECO:0000259" key="12">
    <source>
        <dbReference type="PROSITE" id="PS50280"/>
    </source>
</evidence>
<feature type="domain" description="JmjC" evidence="14">
    <location>
        <begin position="425"/>
        <end position="587"/>
    </location>
</feature>
<dbReference type="InterPro" id="IPR038765">
    <property type="entry name" value="Papain-like_cys_pep_sf"/>
</dbReference>
<dbReference type="Proteomes" id="UP000053259">
    <property type="component" value="Unassembled WGS sequence"/>
</dbReference>
<dbReference type="Gene3D" id="3.40.395.10">
    <property type="entry name" value="Adenoviral Proteinase, Chain A"/>
    <property type="match status" value="1"/>
</dbReference>
<dbReference type="EMBL" id="KN847640">
    <property type="protein sequence ID" value="KIV98541.1"/>
    <property type="molecule type" value="Genomic_DNA"/>
</dbReference>
<sequence>MAKRHNRGDSDSQGQKSRTFSDRKPVIDRSSEQHTYDTPWTNPVVYPKTGEDQVSLSFESFQKCVLEGCCFNDEIVLFYIRLLREKFRQNERSAHFFPSQFYENLSAPETCINYNGAKTSTKKEDIFERDYLVIPIHEPNHWYLAIVLYLSSIRVQKPQKVPTVVILDSLGRQHPKTIENIKRYLSLEAQVRKYTSVEEHSFGGLYARHAPRQDENSNDCAVYVCGYIEQFLENPDRFVRILLDESLKEEWPKINGSRIRNELGTLLTQLASEQRGEEVKGSQAKSGYSALELTKFGTPILPVYCEISDTETNNLVSTIQNIFEADKTVRDYGALLLDAPHLISPSNDIHLPPKHFDFEGTAQYVSSRKGKTTGILQISNSRAVLPDREPVFEPAKDHTPGEMEEPFEKAMKTAKKHLYFNIDVTSYPCRKGSYKLSCGQLLEGLSYSAGISTPYAYYSHDVSHFGAHVEDWHFASYNVVFAGAPKRWIAVKPSSKELFERRIREIFPRSGHCSQFVRHLGISVSPSLLREWNVDFHFIVQKAGQIVALSGYTYHWGMNDGRNYAEAVNFCMEKKWIVDANYQGCYHGCGIRGPPLSRPVPEVGTLIEKIARAHALAKSGTQNVGKARKRLSNDPITSAKRPRFTGNDSTGQRVRRVNVATETNPSSLLEELEDQNDRLARHGKSRSYNENLCGCVDQCTDQCSNRRQARECVVDNCSVGQTCGNRPYFELLQKLESQRARFEWTGKDLKAVEPLQPGQWIVEFTRDLKARQPNDVSSPYRMAYGDDQVLDKTDCDADCKFVNHSHAPNCSIIKWLVSDQLHLILVASKPIMTGEQLTANYNLRYYTAFSEDKCKCGTTECQNHHHTPQSRFLMRKYEPQLDKLRAQAGTIARQSAPEDRVQKMREFIAKVNKDVACYAAASHEVIRAEIGAVLDGMTNKEKRAALQQFRKDGPLFEKLTSITRTILDKERFHEDVKKLPNWEFLSTHPLVKGMGCAALNDLRTLAISHSDSRADGLSLLKRALFEQIRESGGKTIQFQQLTAKTIRKAKDKAFRWAEPPGDRYGNLVLLIQDEEGIPSIAECRYHGINWSGTPWESPIQSVKTCSV</sequence>
<dbReference type="Pfam" id="PF02902">
    <property type="entry name" value="Peptidase_C48"/>
    <property type="match status" value="1"/>
</dbReference>
<evidence type="ECO:0000256" key="2">
    <source>
        <dbReference type="ARBA" id="ARBA00005234"/>
    </source>
</evidence>
<dbReference type="PROSITE" id="PS50600">
    <property type="entry name" value="ULP_PROTEASE"/>
    <property type="match status" value="1"/>
</dbReference>
<dbReference type="SUPFAM" id="SSF54001">
    <property type="entry name" value="Cysteine proteinases"/>
    <property type="match status" value="1"/>
</dbReference>
<dbReference type="InterPro" id="IPR051947">
    <property type="entry name" value="Sentrin-specific_protease"/>
</dbReference>
<evidence type="ECO:0000256" key="10">
    <source>
        <dbReference type="ARBA" id="ARBA00023242"/>
    </source>
</evidence>
<dbReference type="InParanoid" id="A0A0D1YCZ9"/>
<keyword evidence="5" id="KW-0645">Protease</keyword>
<dbReference type="AlphaFoldDB" id="A0A0D1YCZ9"/>
<proteinExistence type="inferred from homology"/>
<evidence type="ECO:0000259" key="13">
    <source>
        <dbReference type="PROSITE" id="PS50600"/>
    </source>
</evidence>
<dbReference type="SUPFAM" id="SSF82199">
    <property type="entry name" value="SET domain"/>
    <property type="match status" value="1"/>
</dbReference>
<dbReference type="GO" id="GO:0005634">
    <property type="term" value="C:nucleus"/>
    <property type="evidence" value="ECO:0007669"/>
    <property type="project" value="UniProtKB-SubCell"/>
</dbReference>
<dbReference type="SUPFAM" id="SSF51197">
    <property type="entry name" value="Clavaminate synthase-like"/>
    <property type="match status" value="1"/>
</dbReference>
<dbReference type="PROSITE" id="PS51184">
    <property type="entry name" value="JMJC"/>
    <property type="match status" value="1"/>
</dbReference>
<feature type="domain" description="AWS" evidence="15">
    <location>
        <begin position="688"/>
        <end position="732"/>
    </location>
</feature>
<organism evidence="16 17">
    <name type="scientific">Verruconis gallopava</name>
    <dbReference type="NCBI Taxonomy" id="253628"/>
    <lineage>
        <taxon>Eukaryota</taxon>
        <taxon>Fungi</taxon>
        <taxon>Dikarya</taxon>
        <taxon>Ascomycota</taxon>
        <taxon>Pezizomycotina</taxon>
        <taxon>Dothideomycetes</taxon>
        <taxon>Pleosporomycetidae</taxon>
        <taxon>Venturiales</taxon>
        <taxon>Sympoventuriaceae</taxon>
        <taxon>Verruconis</taxon>
    </lineage>
</organism>
<reference evidence="16 17" key="1">
    <citation type="submission" date="2015-01" db="EMBL/GenBank/DDBJ databases">
        <title>The Genome Sequence of Ochroconis gallopava CBS43764.</title>
        <authorList>
            <consortium name="The Broad Institute Genomics Platform"/>
            <person name="Cuomo C."/>
            <person name="de Hoog S."/>
            <person name="Gorbushina A."/>
            <person name="Stielow B."/>
            <person name="Teixiera M."/>
            <person name="Abouelleil A."/>
            <person name="Chapman S.B."/>
            <person name="Priest M."/>
            <person name="Young S.K."/>
            <person name="Wortman J."/>
            <person name="Nusbaum C."/>
            <person name="Birren B."/>
        </authorList>
    </citation>
    <scope>NUCLEOTIDE SEQUENCE [LARGE SCALE GENOMIC DNA]</scope>
    <source>
        <strain evidence="16 17">CBS 43764</strain>
    </source>
</reference>
<dbReference type="GO" id="GO:0032259">
    <property type="term" value="P:methylation"/>
    <property type="evidence" value="ECO:0007669"/>
    <property type="project" value="UniProtKB-KW"/>
</dbReference>
<evidence type="ECO:0008006" key="18">
    <source>
        <dbReference type="Google" id="ProtNLM"/>
    </source>
</evidence>
<comment type="similarity">
    <text evidence="2">Belongs to the peptidase C48 family.</text>
</comment>
<keyword evidence="4" id="KW-0489">Methyltransferase</keyword>
<feature type="region of interest" description="Disordered" evidence="11">
    <location>
        <begin position="1"/>
        <end position="43"/>
    </location>
</feature>
<comment type="subcellular location">
    <subcellularLocation>
        <location evidence="1">Nucleus</location>
    </subcellularLocation>
</comment>
<keyword evidence="9" id="KW-0378">Hydrolase</keyword>
<keyword evidence="10" id="KW-0539">Nucleus</keyword>
<dbReference type="GO" id="GO:0042054">
    <property type="term" value="F:histone methyltransferase activity"/>
    <property type="evidence" value="ECO:0007669"/>
    <property type="project" value="InterPro"/>
</dbReference>
<dbReference type="GeneID" id="27317630"/>
<dbReference type="GO" id="GO:0006508">
    <property type="term" value="P:proteolysis"/>
    <property type="evidence" value="ECO:0007669"/>
    <property type="project" value="UniProtKB-KW"/>
</dbReference>
<keyword evidence="7" id="KW-0949">S-adenosyl-L-methionine</keyword>
<dbReference type="Gene3D" id="2.60.120.650">
    <property type="entry name" value="Cupin"/>
    <property type="match status" value="1"/>
</dbReference>
<keyword evidence="3" id="KW-0597">Phosphoprotein</keyword>
<evidence type="ECO:0000256" key="1">
    <source>
        <dbReference type="ARBA" id="ARBA00004123"/>
    </source>
</evidence>
<dbReference type="PROSITE" id="PS50280">
    <property type="entry name" value="SET"/>
    <property type="match status" value="1"/>
</dbReference>
<accession>A0A0D1YCZ9</accession>
<evidence type="ECO:0000256" key="6">
    <source>
        <dbReference type="ARBA" id="ARBA00022679"/>
    </source>
</evidence>
<dbReference type="InterPro" id="IPR001214">
    <property type="entry name" value="SET_dom"/>
</dbReference>
<evidence type="ECO:0000256" key="8">
    <source>
        <dbReference type="ARBA" id="ARBA00022786"/>
    </source>
</evidence>
<dbReference type="RefSeq" id="XP_016208411.1">
    <property type="nucleotide sequence ID" value="XM_016363760.1"/>
</dbReference>
<dbReference type="STRING" id="253628.A0A0D1YCZ9"/>
<protein>
    <recommendedName>
        <fullName evidence="18">SET domain-containing protein</fullName>
    </recommendedName>
</protein>
<dbReference type="GO" id="GO:0005737">
    <property type="term" value="C:cytoplasm"/>
    <property type="evidence" value="ECO:0007669"/>
    <property type="project" value="TreeGrafter"/>
</dbReference>
<keyword evidence="17" id="KW-1185">Reference proteome</keyword>
<evidence type="ECO:0000256" key="11">
    <source>
        <dbReference type="SAM" id="MobiDB-lite"/>
    </source>
</evidence>
<dbReference type="PROSITE" id="PS51215">
    <property type="entry name" value="AWS"/>
    <property type="match status" value="1"/>
</dbReference>
<dbReference type="SMART" id="SM00317">
    <property type="entry name" value="SET"/>
    <property type="match status" value="1"/>
</dbReference>
<dbReference type="Pfam" id="PF00856">
    <property type="entry name" value="SET"/>
    <property type="match status" value="1"/>
</dbReference>
<evidence type="ECO:0000256" key="5">
    <source>
        <dbReference type="ARBA" id="ARBA00022670"/>
    </source>
</evidence>
<dbReference type="HOGENOM" id="CLU_293412_0_0_1"/>
<dbReference type="Pfam" id="PF02373">
    <property type="entry name" value="JmjC"/>
    <property type="match status" value="1"/>
</dbReference>
<dbReference type="PANTHER" id="PTHR46896">
    <property type="entry name" value="SENTRIN-SPECIFIC PROTEASE"/>
    <property type="match status" value="1"/>
</dbReference>
<evidence type="ECO:0000256" key="3">
    <source>
        <dbReference type="ARBA" id="ARBA00022553"/>
    </source>
</evidence>
<evidence type="ECO:0000313" key="16">
    <source>
        <dbReference type="EMBL" id="KIV98541.1"/>
    </source>
</evidence>
<feature type="compositionally biased region" description="Basic and acidic residues" evidence="11">
    <location>
        <begin position="19"/>
        <end position="35"/>
    </location>
</feature>